<dbReference type="RefSeq" id="WP_201369211.1">
    <property type="nucleotide sequence ID" value="NZ_BNJG01000001.1"/>
</dbReference>
<reference evidence="2 3" key="1">
    <citation type="journal article" date="2021" name="Int. J. Syst. Evol. Microbiol.">
        <title>Reticulibacter mediterranei gen. nov., sp. nov., within the new family Reticulibacteraceae fam. nov., and Ktedonospora formicarum gen. nov., sp. nov., Ktedonobacter robiniae sp. nov., Dictyobacter formicarum sp. nov. and Dictyobacter arantiisoli sp. nov., belonging to the class Ktedonobacteria.</title>
        <authorList>
            <person name="Yabe S."/>
            <person name="Zheng Y."/>
            <person name="Wang C.M."/>
            <person name="Sakai Y."/>
            <person name="Abe K."/>
            <person name="Yokota A."/>
            <person name="Donadio S."/>
            <person name="Cavaletti L."/>
            <person name="Monciardini P."/>
        </authorList>
    </citation>
    <scope>NUCLEOTIDE SEQUENCE [LARGE SCALE GENOMIC DNA]</scope>
    <source>
        <strain evidence="2 3">SOSP1-30</strain>
    </source>
</reference>
<feature type="transmembrane region" description="Helical" evidence="1">
    <location>
        <begin position="435"/>
        <end position="454"/>
    </location>
</feature>
<dbReference type="NCBIfam" id="TIGR03662">
    <property type="entry name" value="Chlor_Arch_YYY"/>
    <property type="match status" value="1"/>
</dbReference>
<feature type="transmembrane region" description="Helical" evidence="1">
    <location>
        <begin position="6"/>
        <end position="27"/>
    </location>
</feature>
<accession>A0ABQ3UIR1</accession>
<keyword evidence="1" id="KW-0472">Membrane</keyword>
<evidence type="ECO:0000313" key="3">
    <source>
        <dbReference type="Proteomes" id="UP000654345"/>
    </source>
</evidence>
<keyword evidence="1" id="KW-1133">Transmembrane helix</keyword>
<dbReference type="EMBL" id="BNJG01000001">
    <property type="protein sequence ID" value="GHO52287.1"/>
    <property type="molecule type" value="Genomic_DNA"/>
</dbReference>
<evidence type="ECO:0000256" key="1">
    <source>
        <dbReference type="SAM" id="Phobius"/>
    </source>
</evidence>
<feature type="transmembrane region" description="Helical" evidence="1">
    <location>
        <begin position="229"/>
        <end position="254"/>
    </location>
</feature>
<feature type="transmembrane region" description="Helical" evidence="1">
    <location>
        <begin position="149"/>
        <end position="173"/>
    </location>
</feature>
<name>A0ABQ3UIR1_9CHLR</name>
<feature type="transmembrane region" description="Helical" evidence="1">
    <location>
        <begin position="571"/>
        <end position="590"/>
    </location>
</feature>
<feature type="transmembrane region" description="Helical" evidence="1">
    <location>
        <begin position="295"/>
        <end position="318"/>
    </location>
</feature>
<evidence type="ECO:0008006" key="4">
    <source>
        <dbReference type="Google" id="ProtNLM"/>
    </source>
</evidence>
<feature type="transmembrane region" description="Helical" evidence="1">
    <location>
        <begin position="94"/>
        <end position="116"/>
    </location>
</feature>
<feature type="transmembrane region" description="Helical" evidence="1">
    <location>
        <begin position="64"/>
        <end position="82"/>
    </location>
</feature>
<feature type="transmembrane region" description="Helical" evidence="1">
    <location>
        <begin position="385"/>
        <end position="414"/>
    </location>
</feature>
<feature type="transmembrane region" description="Helical" evidence="1">
    <location>
        <begin position="602"/>
        <end position="625"/>
    </location>
</feature>
<protein>
    <recommendedName>
        <fullName evidence="4">Chlor_Arch_YYY domain-containing protein</fullName>
    </recommendedName>
</protein>
<feature type="transmembrane region" description="Helical" evidence="1">
    <location>
        <begin position="362"/>
        <end position="379"/>
    </location>
</feature>
<comment type="caution">
    <text evidence="2">The sequence shown here is derived from an EMBL/GenBank/DDBJ whole genome shotgun (WGS) entry which is preliminary data.</text>
</comment>
<dbReference type="Proteomes" id="UP000654345">
    <property type="component" value="Unassembled WGS sequence"/>
</dbReference>
<feature type="transmembrane region" description="Helical" evidence="1">
    <location>
        <begin position="529"/>
        <end position="550"/>
    </location>
</feature>
<feature type="transmembrane region" description="Helical" evidence="1">
    <location>
        <begin position="338"/>
        <end position="355"/>
    </location>
</feature>
<gene>
    <name evidence="2" type="ORF">KSB_07620</name>
</gene>
<evidence type="ECO:0000313" key="2">
    <source>
        <dbReference type="EMBL" id="GHO52287.1"/>
    </source>
</evidence>
<organism evidence="2 3">
    <name type="scientific">Ktedonobacter robiniae</name>
    <dbReference type="NCBI Taxonomy" id="2778365"/>
    <lineage>
        <taxon>Bacteria</taxon>
        <taxon>Bacillati</taxon>
        <taxon>Chloroflexota</taxon>
        <taxon>Ktedonobacteria</taxon>
        <taxon>Ktedonobacterales</taxon>
        <taxon>Ktedonobacteraceae</taxon>
        <taxon>Ktedonobacter</taxon>
    </lineage>
</organism>
<keyword evidence="1" id="KW-0812">Transmembrane</keyword>
<dbReference type="InterPro" id="IPR018746">
    <property type="entry name" value="DUF2298"/>
</dbReference>
<feature type="transmembrane region" description="Helical" evidence="1">
    <location>
        <begin position="480"/>
        <end position="498"/>
    </location>
</feature>
<sequence>MLELLQMWALIEVIGLIGFPLALMVFHNLPDRGWAFSKSLGAIVFVFCAWCPLMWLRFLPYTRLFLLGVLCILAALALFGWRKAYHEVGKVLRVNLGYVIATEIIFLGMMCLLGWVRSFGPEIRGWEMFMDEGFLASILRSEHLPPADMWYAGSLINYYYYAHFFIATLAKLLNQPSYVAFNTGICLLFGLTGLNFFGVTCNIVAWARYLRSKVYAGGTVSQEHPSTVYPPLAGGIVFGLLTIVMALLMGNLAATQLWWQNHGMVTTTFDQAYTFWVGPSRVINKTINEFPAFSFLLSCFHAHVLAFAFTVLGIGAVFNLFLEPTGRGLNVFGESWRLVLTLVCTALILGGLFLMNGWDYPTYVGLCLACIALQQWLTYQRNFSWVLVVDIVVACVSLVVLTFLLYLPFFITFVSPAQGVGLVKPEDRSALGSEWLIYGIFAFVVLSFLFASALKRPLLDLAELYPQETPSWLTLSNSRFAWWLVAFVLVVGLLVLVLMPKSATLLVAAGIALAAFLLALYHLGDRAHAYPLLLGALAFLLIAGCEVFFLRDVFADQDPRMNTVFKFYFQAWALLSIASGAGLYFLWQSFRPVKVGALVAYWWQMAGVVGWYALLLLFLLSGMLYPLQAPYARYGPGKFPSPSGMLASTGSLNGLDYLRSDPTYPGDYDAILWLNTHVQGNPGIVEAVGGDYSEYGRVSIFTGLSSPINWPGHELQWRVTMLHTAQNSEDFNQRQTAVDLIYQDPDKKIVLQNMARYNIQYLYVGPLEYRKYQAADLHRFAAFMQIVYNANGVTIYKVNV</sequence>
<keyword evidence="3" id="KW-1185">Reference proteome</keyword>
<feature type="transmembrane region" description="Helical" evidence="1">
    <location>
        <begin position="39"/>
        <end position="58"/>
    </location>
</feature>
<proteinExistence type="predicted"/>
<feature type="transmembrane region" description="Helical" evidence="1">
    <location>
        <begin position="185"/>
        <end position="209"/>
    </location>
</feature>
<feature type="transmembrane region" description="Helical" evidence="1">
    <location>
        <begin position="505"/>
        <end position="523"/>
    </location>
</feature>
<dbReference type="PANTHER" id="PTHR10790:SF51">
    <property type="entry name" value="TETRATRICOPEPTIDE REPEAT PROTEIN"/>
    <property type="match status" value="1"/>
</dbReference>
<dbReference type="Pfam" id="PF10060">
    <property type="entry name" value="DUF2298"/>
    <property type="match status" value="1"/>
</dbReference>
<dbReference type="PANTHER" id="PTHR10790">
    <property type="entry name" value="TPR-DOMAIN CONTAINING PROTEIN"/>
    <property type="match status" value="1"/>
</dbReference>